<comment type="caution">
    <text evidence="1">The sequence shown here is derived from an EMBL/GenBank/DDBJ whole genome shotgun (WGS) entry which is preliminary data.</text>
</comment>
<dbReference type="AlphaFoldDB" id="D2ZWX3"/>
<dbReference type="STRING" id="546266.NEIMUCOT_05122"/>
<reference evidence="1 2" key="1">
    <citation type="submission" date="2009-10" db="EMBL/GenBank/DDBJ databases">
        <authorList>
            <person name="Weinstock G."/>
            <person name="Sodergren E."/>
            <person name="Clifton S."/>
            <person name="Fulton L."/>
            <person name="Fulton B."/>
            <person name="Courtney L."/>
            <person name="Fronick C."/>
            <person name="Harrison M."/>
            <person name="Strong C."/>
            <person name="Farmer C."/>
            <person name="Delahaunty K."/>
            <person name="Markovic C."/>
            <person name="Hall O."/>
            <person name="Minx P."/>
            <person name="Tomlinson C."/>
            <person name="Mitreva M."/>
            <person name="Nelson J."/>
            <person name="Hou S."/>
            <person name="Wollam A."/>
            <person name="Pepin K.H."/>
            <person name="Johnson M."/>
            <person name="Bhonagiri V."/>
            <person name="Nash W.E."/>
            <person name="Warren W."/>
            <person name="Chinwalla A."/>
            <person name="Mardis E.R."/>
            <person name="Wilson R.K."/>
        </authorList>
    </citation>
    <scope>NUCLEOTIDE SEQUENCE [LARGE SCALE GENOMIC DNA]</scope>
    <source>
        <strain evidence="2">ATCC 25996 / DSM 4631 / NCTC 10774 / M26</strain>
    </source>
</reference>
<dbReference type="EMBL" id="ACDX02000008">
    <property type="protein sequence ID" value="EFC88450.1"/>
    <property type="molecule type" value="Genomic_DNA"/>
</dbReference>
<protein>
    <submittedName>
        <fullName evidence="1">Uncharacterized protein</fullName>
    </submittedName>
</protein>
<evidence type="ECO:0000313" key="2">
    <source>
        <dbReference type="Proteomes" id="UP000003344"/>
    </source>
</evidence>
<organism evidence="1 2">
    <name type="scientific">Neisseria mucosa (strain ATCC 25996 / DSM 4631 / NCTC 10774 / M26)</name>
    <dbReference type="NCBI Taxonomy" id="546266"/>
    <lineage>
        <taxon>Bacteria</taxon>
        <taxon>Pseudomonadati</taxon>
        <taxon>Pseudomonadota</taxon>
        <taxon>Betaproteobacteria</taxon>
        <taxon>Neisseriales</taxon>
        <taxon>Neisseriaceae</taxon>
        <taxon>Neisseria</taxon>
    </lineage>
</organism>
<sequence length="52" mass="6103">MPPAWIRLSCLTDSIFRRPVCRLLLCYSVSGICRRLYIKNRMFGKKASVILR</sequence>
<dbReference type="Proteomes" id="UP000003344">
    <property type="component" value="Unassembled WGS sequence"/>
</dbReference>
<proteinExistence type="predicted"/>
<evidence type="ECO:0000313" key="1">
    <source>
        <dbReference type="EMBL" id="EFC88450.1"/>
    </source>
</evidence>
<gene>
    <name evidence="1" type="ORF">NEIMUCOT_05122</name>
</gene>
<accession>D2ZWX3</accession>
<name>D2ZWX3_NEIM2</name>